<name>A0A665VU20_ECHNA</name>
<reference evidence="1" key="3">
    <citation type="submission" date="2025-09" db="UniProtKB">
        <authorList>
            <consortium name="Ensembl"/>
        </authorList>
    </citation>
    <scope>IDENTIFICATION</scope>
</reference>
<organism evidence="1 2">
    <name type="scientific">Echeneis naucrates</name>
    <name type="common">Live sharksucker</name>
    <dbReference type="NCBI Taxonomy" id="173247"/>
    <lineage>
        <taxon>Eukaryota</taxon>
        <taxon>Metazoa</taxon>
        <taxon>Chordata</taxon>
        <taxon>Craniata</taxon>
        <taxon>Vertebrata</taxon>
        <taxon>Euteleostomi</taxon>
        <taxon>Actinopterygii</taxon>
        <taxon>Neopterygii</taxon>
        <taxon>Teleostei</taxon>
        <taxon>Neoteleostei</taxon>
        <taxon>Acanthomorphata</taxon>
        <taxon>Carangaria</taxon>
        <taxon>Carangiformes</taxon>
        <taxon>Echeneidae</taxon>
        <taxon>Echeneis</taxon>
    </lineage>
</organism>
<reference evidence="1" key="1">
    <citation type="submission" date="2021-04" db="EMBL/GenBank/DDBJ databases">
        <authorList>
            <consortium name="Wellcome Sanger Institute Data Sharing"/>
        </authorList>
    </citation>
    <scope>NUCLEOTIDE SEQUENCE [LARGE SCALE GENOMIC DNA]</scope>
</reference>
<dbReference type="InParanoid" id="A0A665VU20"/>
<dbReference type="Ensembl" id="ENSENLT00000036108.1">
    <property type="protein sequence ID" value="ENSENLP00000035161.1"/>
    <property type="gene ID" value="ENSENLG00000015373.1"/>
</dbReference>
<keyword evidence="2" id="KW-1185">Reference proteome</keyword>
<dbReference type="AlphaFoldDB" id="A0A665VU20"/>
<evidence type="ECO:0000313" key="1">
    <source>
        <dbReference type="Ensembl" id="ENSENLP00000035161.1"/>
    </source>
</evidence>
<proteinExistence type="predicted"/>
<sequence>MSNTSIKRVCTVLCLRLDLDQQLTFIFITDQLIVQSMKQNLKNKENCKSQFPRANVNLIKILIFSDPTLQNPKIFIPRAKTPRSTDPAQRKCSLDGLEKTPRSPVVPLDPTAAQHSNLLWRLGQLCVQKVMCR</sequence>
<evidence type="ECO:0000313" key="2">
    <source>
        <dbReference type="Proteomes" id="UP000472264"/>
    </source>
</evidence>
<reference evidence="1" key="2">
    <citation type="submission" date="2025-08" db="UniProtKB">
        <authorList>
            <consortium name="Ensembl"/>
        </authorList>
    </citation>
    <scope>IDENTIFICATION</scope>
</reference>
<accession>A0A665VU20</accession>
<protein>
    <submittedName>
        <fullName evidence="1">Uncharacterized protein</fullName>
    </submittedName>
</protein>
<dbReference type="Proteomes" id="UP000472264">
    <property type="component" value="Chromosome 10"/>
</dbReference>